<evidence type="ECO:0000259" key="8">
    <source>
        <dbReference type="PROSITE" id="PS50071"/>
    </source>
</evidence>
<accession>A0A9P1IRP5</accession>
<dbReference type="InterPro" id="IPR001356">
    <property type="entry name" value="HD"/>
</dbReference>
<organism evidence="9 10">
    <name type="scientific">Caenorhabditis angaria</name>
    <dbReference type="NCBI Taxonomy" id="860376"/>
    <lineage>
        <taxon>Eukaryota</taxon>
        <taxon>Metazoa</taxon>
        <taxon>Ecdysozoa</taxon>
        <taxon>Nematoda</taxon>
        <taxon>Chromadorea</taxon>
        <taxon>Rhabditida</taxon>
        <taxon>Rhabditina</taxon>
        <taxon>Rhabditomorpha</taxon>
        <taxon>Rhabditoidea</taxon>
        <taxon>Rhabditidae</taxon>
        <taxon>Peloderinae</taxon>
        <taxon>Caenorhabditis</taxon>
    </lineage>
</organism>
<evidence type="ECO:0000313" key="9">
    <source>
        <dbReference type="EMBL" id="CAI5449824.1"/>
    </source>
</evidence>
<dbReference type="EMBL" id="CANHGI010000004">
    <property type="protein sequence ID" value="CAI5449824.1"/>
    <property type="molecule type" value="Genomic_DNA"/>
</dbReference>
<evidence type="ECO:0000313" key="10">
    <source>
        <dbReference type="Proteomes" id="UP001152747"/>
    </source>
</evidence>
<feature type="compositionally biased region" description="Basic residues" evidence="7">
    <location>
        <begin position="59"/>
        <end position="69"/>
    </location>
</feature>
<dbReference type="InterPro" id="IPR009057">
    <property type="entry name" value="Homeodomain-like_sf"/>
</dbReference>
<dbReference type="SMART" id="SM00389">
    <property type="entry name" value="HOX"/>
    <property type="match status" value="1"/>
</dbReference>
<dbReference type="PROSITE" id="PS50071">
    <property type="entry name" value="HOMEOBOX_2"/>
    <property type="match status" value="1"/>
</dbReference>
<keyword evidence="10" id="KW-1185">Reference proteome</keyword>
<dbReference type="Pfam" id="PF00046">
    <property type="entry name" value="Homeodomain"/>
    <property type="match status" value="1"/>
</dbReference>
<reference evidence="9" key="1">
    <citation type="submission" date="2022-11" db="EMBL/GenBank/DDBJ databases">
        <authorList>
            <person name="Kikuchi T."/>
        </authorList>
    </citation>
    <scope>NUCLEOTIDE SEQUENCE</scope>
    <source>
        <strain evidence="9">PS1010</strain>
    </source>
</reference>
<evidence type="ECO:0000256" key="1">
    <source>
        <dbReference type="ARBA" id="ARBA00004123"/>
    </source>
</evidence>
<dbReference type="PANTHER" id="PTHR24329:SF543">
    <property type="entry name" value="FI01017P-RELATED"/>
    <property type="match status" value="1"/>
</dbReference>
<dbReference type="InterPro" id="IPR017970">
    <property type="entry name" value="Homeobox_CS"/>
</dbReference>
<evidence type="ECO:0000256" key="5">
    <source>
        <dbReference type="PROSITE-ProRule" id="PRU00108"/>
    </source>
</evidence>
<dbReference type="InterPro" id="IPR050649">
    <property type="entry name" value="Paired_Homeobox_TFs"/>
</dbReference>
<dbReference type="PANTHER" id="PTHR24329">
    <property type="entry name" value="HOMEOBOX PROTEIN ARISTALESS"/>
    <property type="match status" value="1"/>
</dbReference>
<feature type="compositionally biased region" description="Basic and acidic residues" evidence="7">
    <location>
        <begin position="70"/>
        <end position="96"/>
    </location>
</feature>
<keyword evidence="3 5" id="KW-0371">Homeobox</keyword>
<feature type="DNA-binding region" description="Homeobox" evidence="5">
    <location>
        <begin position="9"/>
        <end position="68"/>
    </location>
</feature>
<keyword evidence="4 5" id="KW-0539">Nucleus</keyword>
<dbReference type="GO" id="GO:0005634">
    <property type="term" value="C:nucleus"/>
    <property type="evidence" value="ECO:0007669"/>
    <property type="project" value="UniProtKB-SubCell"/>
</dbReference>
<keyword evidence="2 5" id="KW-0238">DNA-binding</keyword>
<dbReference type="GO" id="GO:0000981">
    <property type="term" value="F:DNA-binding transcription factor activity, RNA polymerase II-specific"/>
    <property type="evidence" value="ECO:0007669"/>
    <property type="project" value="InterPro"/>
</dbReference>
<dbReference type="CDD" id="cd00086">
    <property type="entry name" value="homeodomain"/>
    <property type="match status" value="1"/>
</dbReference>
<feature type="region of interest" description="Disordered" evidence="7">
    <location>
        <begin position="59"/>
        <end position="96"/>
    </location>
</feature>
<comment type="caution">
    <text evidence="9">The sequence shown here is derived from an EMBL/GenBank/DDBJ whole genome shotgun (WGS) entry which is preliminary data.</text>
</comment>
<dbReference type="AlphaFoldDB" id="A0A9P1IRP5"/>
<evidence type="ECO:0000256" key="7">
    <source>
        <dbReference type="SAM" id="MobiDB-lite"/>
    </source>
</evidence>
<name>A0A9P1IRP5_9PELO</name>
<evidence type="ECO:0000256" key="3">
    <source>
        <dbReference type="ARBA" id="ARBA00023155"/>
    </source>
</evidence>
<gene>
    <name evidence="9" type="ORF">CAMP_LOCUS12461</name>
</gene>
<evidence type="ECO:0000256" key="4">
    <source>
        <dbReference type="ARBA" id="ARBA00023242"/>
    </source>
</evidence>
<feature type="domain" description="Homeobox" evidence="8">
    <location>
        <begin position="7"/>
        <end position="67"/>
    </location>
</feature>
<dbReference type="Proteomes" id="UP001152747">
    <property type="component" value="Unassembled WGS sequence"/>
</dbReference>
<dbReference type="GO" id="GO:0000977">
    <property type="term" value="F:RNA polymerase II transcription regulatory region sequence-specific DNA binding"/>
    <property type="evidence" value="ECO:0007669"/>
    <property type="project" value="TreeGrafter"/>
</dbReference>
<dbReference type="SUPFAM" id="SSF46689">
    <property type="entry name" value="Homeodomain-like"/>
    <property type="match status" value="1"/>
</dbReference>
<comment type="subcellular location">
    <subcellularLocation>
        <location evidence="1 5 6">Nucleus</location>
    </subcellularLocation>
</comment>
<dbReference type="FunFam" id="1.10.10.60:FF:000649">
    <property type="entry name" value="C. Elegans Homeobox"/>
    <property type="match status" value="1"/>
</dbReference>
<protein>
    <recommendedName>
        <fullName evidence="8">Homeobox domain-containing protein</fullName>
    </recommendedName>
</protein>
<evidence type="ECO:0000256" key="2">
    <source>
        <dbReference type="ARBA" id="ARBA00023125"/>
    </source>
</evidence>
<dbReference type="PROSITE" id="PS00027">
    <property type="entry name" value="HOMEOBOX_1"/>
    <property type="match status" value="1"/>
</dbReference>
<dbReference type="OrthoDB" id="6159439at2759"/>
<evidence type="ECO:0000256" key="6">
    <source>
        <dbReference type="RuleBase" id="RU000682"/>
    </source>
</evidence>
<proteinExistence type="predicted"/>
<dbReference type="Gene3D" id="1.10.10.60">
    <property type="entry name" value="Homeodomain-like"/>
    <property type="match status" value="1"/>
</dbReference>
<sequence length="145" mass="17422">MGFDDDSRIRRNRTAFSDKQLERLESTFQKCQYPDMIQREKLSKIIDLPEARIQVWFKNRRAKQRKRQRNEKSESPPKFNEDENREEEDRNREKMMRKDAATIITWTPGASLQCVMPDPKICASPFVQYYQIPQFVRLENCQKSS</sequence>